<comment type="catalytic activity">
    <reaction evidence="1">
        <text>L-aspartyl-tRNA(Asn) + L-glutamine + ATP + H2O = L-asparaginyl-tRNA(Asn) + L-glutamate + ADP + phosphate + 2 H(+)</text>
        <dbReference type="Rhea" id="RHEA:14513"/>
        <dbReference type="Rhea" id="RHEA-COMP:9674"/>
        <dbReference type="Rhea" id="RHEA-COMP:9677"/>
        <dbReference type="ChEBI" id="CHEBI:15377"/>
        <dbReference type="ChEBI" id="CHEBI:15378"/>
        <dbReference type="ChEBI" id="CHEBI:29985"/>
        <dbReference type="ChEBI" id="CHEBI:30616"/>
        <dbReference type="ChEBI" id="CHEBI:43474"/>
        <dbReference type="ChEBI" id="CHEBI:58359"/>
        <dbReference type="ChEBI" id="CHEBI:78515"/>
        <dbReference type="ChEBI" id="CHEBI:78516"/>
        <dbReference type="ChEBI" id="CHEBI:456216"/>
    </reaction>
</comment>
<keyword evidence="1" id="KW-0547">Nucleotide-binding</keyword>
<dbReference type="PANTHER" id="PTHR15004">
    <property type="entry name" value="GLUTAMYL-TRNA(GLN) AMIDOTRANSFERASE SUBUNIT C, MITOCHONDRIAL"/>
    <property type="match status" value="1"/>
</dbReference>
<accession>A0A1F6VD25</accession>
<keyword evidence="1" id="KW-0436">Ligase</keyword>
<protein>
    <recommendedName>
        <fullName evidence="1">Aspartyl/glutamyl-tRNA(Asn/Gln) amidotransferase subunit C</fullName>
        <shortName evidence="1">Asp/Glu-ADT subunit C</shortName>
        <ecNumber evidence="1">6.3.5.-</ecNumber>
    </recommendedName>
</protein>
<comment type="function">
    <text evidence="1">Allows the formation of correctly charged Asn-tRNA(Asn) or Gln-tRNA(Gln) through the transamidation of misacylated Asp-tRNA(Asn) or Glu-tRNA(Gln) in organisms which lack either or both of asparaginyl-tRNA or glutaminyl-tRNA synthetases. The reaction takes place in the presence of glutamine and ATP through an activated phospho-Asp-tRNA(Asn) or phospho-Glu-tRNA(Gln).</text>
</comment>
<dbReference type="Gene3D" id="1.10.20.60">
    <property type="entry name" value="Glu-tRNAGln amidotransferase C subunit, N-terminal domain"/>
    <property type="match status" value="1"/>
</dbReference>
<dbReference type="EMBL" id="MFSP01000060">
    <property type="protein sequence ID" value="OGI67469.1"/>
    <property type="molecule type" value="Genomic_DNA"/>
</dbReference>
<dbReference type="NCBIfam" id="TIGR00135">
    <property type="entry name" value="gatC"/>
    <property type="match status" value="1"/>
</dbReference>
<dbReference type="InterPro" id="IPR036113">
    <property type="entry name" value="Asp/Glu-ADT_sf_sub_c"/>
</dbReference>
<dbReference type="GO" id="GO:0016740">
    <property type="term" value="F:transferase activity"/>
    <property type="evidence" value="ECO:0007669"/>
    <property type="project" value="UniProtKB-KW"/>
</dbReference>
<keyword evidence="1" id="KW-0067">ATP-binding</keyword>
<proteinExistence type="inferred from homology"/>
<organism evidence="2 3">
    <name type="scientific">Candidatus Muproteobacteria bacterium RBG_16_60_9</name>
    <dbReference type="NCBI Taxonomy" id="1817755"/>
    <lineage>
        <taxon>Bacteria</taxon>
        <taxon>Pseudomonadati</taxon>
        <taxon>Pseudomonadota</taxon>
        <taxon>Candidatus Muproteobacteria</taxon>
    </lineage>
</organism>
<comment type="subunit">
    <text evidence="1">Heterotrimer of A, B and C subunits.</text>
</comment>
<dbReference type="GO" id="GO:0006450">
    <property type="term" value="P:regulation of translational fidelity"/>
    <property type="evidence" value="ECO:0007669"/>
    <property type="project" value="InterPro"/>
</dbReference>
<dbReference type="Pfam" id="PF02686">
    <property type="entry name" value="GatC"/>
    <property type="match status" value="1"/>
</dbReference>
<dbReference type="SUPFAM" id="SSF141000">
    <property type="entry name" value="Glu-tRNAGln amidotransferase C subunit"/>
    <property type="match status" value="1"/>
</dbReference>
<keyword evidence="1" id="KW-0648">Protein biosynthesis</keyword>
<comment type="similarity">
    <text evidence="1">Belongs to the GatC family.</text>
</comment>
<dbReference type="EC" id="6.3.5.-" evidence="1"/>
<comment type="caution">
    <text evidence="2">The sequence shown here is derived from an EMBL/GenBank/DDBJ whole genome shotgun (WGS) entry which is preliminary data.</text>
</comment>
<dbReference type="Proteomes" id="UP000179076">
    <property type="component" value="Unassembled WGS sequence"/>
</dbReference>
<comment type="catalytic activity">
    <reaction evidence="1">
        <text>L-glutamyl-tRNA(Gln) + L-glutamine + ATP + H2O = L-glutaminyl-tRNA(Gln) + L-glutamate + ADP + phosphate + H(+)</text>
        <dbReference type="Rhea" id="RHEA:17521"/>
        <dbReference type="Rhea" id="RHEA-COMP:9681"/>
        <dbReference type="Rhea" id="RHEA-COMP:9684"/>
        <dbReference type="ChEBI" id="CHEBI:15377"/>
        <dbReference type="ChEBI" id="CHEBI:15378"/>
        <dbReference type="ChEBI" id="CHEBI:29985"/>
        <dbReference type="ChEBI" id="CHEBI:30616"/>
        <dbReference type="ChEBI" id="CHEBI:43474"/>
        <dbReference type="ChEBI" id="CHEBI:58359"/>
        <dbReference type="ChEBI" id="CHEBI:78520"/>
        <dbReference type="ChEBI" id="CHEBI:78521"/>
        <dbReference type="ChEBI" id="CHEBI:456216"/>
    </reaction>
</comment>
<sequence>MSLDTAQVKKIAHLARLQISADEAAHYALELSRILGLIEQMNAVDTEGVQPMAHPSESPLRLRADEVSEADRRTKFQAIAPAVEAGLYLVPKVIE</sequence>
<dbReference type="GO" id="GO:0050566">
    <property type="term" value="F:asparaginyl-tRNA synthase (glutamine-hydrolyzing) activity"/>
    <property type="evidence" value="ECO:0007669"/>
    <property type="project" value="RHEA"/>
</dbReference>
<dbReference type="HAMAP" id="MF_00122">
    <property type="entry name" value="GatC"/>
    <property type="match status" value="1"/>
</dbReference>
<dbReference type="InterPro" id="IPR003837">
    <property type="entry name" value="GatC"/>
</dbReference>
<keyword evidence="2" id="KW-0808">Transferase</keyword>
<dbReference type="PANTHER" id="PTHR15004:SF0">
    <property type="entry name" value="GLUTAMYL-TRNA(GLN) AMIDOTRANSFERASE SUBUNIT C, MITOCHONDRIAL"/>
    <property type="match status" value="1"/>
</dbReference>
<evidence type="ECO:0000313" key="3">
    <source>
        <dbReference type="Proteomes" id="UP000179076"/>
    </source>
</evidence>
<evidence type="ECO:0000313" key="2">
    <source>
        <dbReference type="EMBL" id="OGI67469.1"/>
    </source>
</evidence>
<dbReference type="GO" id="GO:0006412">
    <property type="term" value="P:translation"/>
    <property type="evidence" value="ECO:0007669"/>
    <property type="project" value="UniProtKB-UniRule"/>
</dbReference>
<evidence type="ECO:0000256" key="1">
    <source>
        <dbReference type="HAMAP-Rule" id="MF_00122"/>
    </source>
</evidence>
<dbReference type="GO" id="GO:0050567">
    <property type="term" value="F:glutaminyl-tRNA synthase (glutamine-hydrolyzing) activity"/>
    <property type="evidence" value="ECO:0007669"/>
    <property type="project" value="UniProtKB-UniRule"/>
</dbReference>
<name>A0A1F6VD25_9PROT</name>
<reference evidence="2 3" key="1">
    <citation type="journal article" date="2016" name="Nat. Commun.">
        <title>Thousands of microbial genomes shed light on interconnected biogeochemical processes in an aquifer system.</title>
        <authorList>
            <person name="Anantharaman K."/>
            <person name="Brown C.T."/>
            <person name="Hug L.A."/>
            <person name="Sharon I."/>
            <person name="Castelle C.J."/>
            <person name="Probst A.J."/>
            <person name="Thomas B.C."/>
            <person name="Singh A."/>
            <person name="Wilkins M.J."/>
            <person name="Karaoz U."/>
            <person name="Brodie E.L."/>
            <person name="Williams K.H."/>
            <person name="Hubbard S.S."/>
            <person name="Banfield J.F."/>
        </authorList>
    </citation>
    <scope>NUCLEOTIDE SEQUENCE [LARGE SCALE GENOMIC DNA]</scope>
</reference>
<gene>
    <name evidence="1" type="primary">gatC</name>
    <name evidence="2" type="ORF">A2W18_01775</name>
</gene>
<dbReference type="GO" id="GO:0070681">
    <property type="term" value="P:glutaminyl-tRNAGln biosynthesis via transamidation"/>
    <property type="evidence" value="ECO:0007669"/>
    <property type="project" value="TreeGrafter"/>
</dbReference>
<dbReference type="AlphaFoldDB" id="A0A1F6VD25"/>
<dbReference type="GO" id="GO:0005524">
    <property type="term" value="F:ATP binding"/>
    <property type="evidence" value="ECO:0007669"/>
    <property type="project" value="UniProtKB-KW"/>
</dbReference>